<accession>A0A0E9S0S8</accession>
<dbReference type="EMBL" id="GBXM01080549">
    <property type="protein sequence ID" value="JAH28028.1"/>
    <property type="molecule type" value="Transcribed_RNA"/>
</dbReference>
<dbReference type="AlphaFoldDB" id="A0A0E9S0S8"/>
<dbReference type="EMBL" id="GBXM01073790">
    <property type="protein sequence ID" value="JAH34787.1"/>
    <property type="molecule type" value="Transcribed_RNA"/>
</dbReference>
<protein>
    <submittedName>
        <fullName evidence="1">Uncharacterized protein</fullName>
    </submittedName>
</protein>
<evidence type="ECO:0000313" key="1">
    <source>
        <dbReference type="EMBL" id="JAH34787.1"/>
    </source>
</evidence>
<name>A0A0E9S0S8_ANGAN</name>
<sequence length="77" mass="8730">MCFLYPHMVHGARTHIHRHTRTHACFPSVRSVECCISNVCAEFSMKESAVVVWSVAVYLHYGLNLRGRGLFVPCNPV</sequence>
<dbReference type="EMBL" id="GBXM01071391">
    <property type="protein sequence ID" value="JAH37186.1"/>
    <property type="molecule type" value="Transcribed_RNA"/>
</dbReference>
<reference evidence="1" key="2">
    <citation type="journal article" date="2015" name="Fish Shellfish Immunol.">
        <title>Early steps in the European eel (Anguilla anguilla)-Vibrio vulnificus interaction in the gills: Role of the RtxA13 toxin.</title>
        <authorList>
            <person name="Callol A."/>
            <person name="Pajuelo D."/>
            <person name="Ebbesson L."/>
            <person name="Teles M."/>
            <person name="MacKenzie S."/>
            <person name="Amaro C."/>
        </authorList>
    </citation>
    <scope>NUCLEOTIDE SEQUENCE</scope>
</reference>
<organism evidence="1">
    <name type="scientific">Anguilla anguilla</name>
    <name type="common">European freshwater eel</name>
    <name type="synonym">Muraena anguilla</name>
    <dbReference type="NCBI Taxonomy" id="7936"/>
    <lineage>
        <taxon>Eukaryota</taxon>
        <taxon>Metazoa</taxon>
        <taxon>Chordata</taxon>
        <taxon>Craniata</taxon>
        <taxon>Vertebrata</taxon>
        <taxon>Euteleostomi</taxon>
        <taxon>Actinopterygii</taxon>
        <taxon>Neopterygii</taxon>
        <taxon>Teleostei</taxon>
        <taxon>Anguilliformes</taxon>
        <taxon>Anguillidae</taxon>
        <taxon>Anguilla</taxon>
    </lineage>
</organism>
<proteinExistence type="predicted"/>
<reference evidence="1" key="1">
    <citation type="submission" date="2014-11" db="EMBL/GenBank/DDBJ databases">
        <authorList>
            <person name="Amaro Gonzalez C."/>
        </authorList>
    </citation>
    <scope>NUCLEOTIDE SEQUENCE</scope>
</reference>